<comment type="caution">
    <text evidence="1">The sequence shown here is derived from an EMBL/GenBank/DDBJ whole genome shotgun (WGS) entry which is preliminary data.</text>
</comment>
<name>A0AAW4U7K5_BIFBR</name>
<dbReference type="AlphaFoldDB" id="A0AAW4U7K5"/>
<sequence length="67" mass="6667">MIVARIAGVLAWFALVFSSPMLPVPTINGTILNVIGDAVGAGWFGLGPVYPTTGGILAVTGTPANAA</sequence>
<dbReference type="EMBL" id="JAJBPF010000161">
    <property type="protein sequence ID" value="MCB5645803.1"/>
    <property type="molecule type" value="Genomic_DNA"/>
</dbReference>
<accession>A0AAW4U7K5</accession>
<protein>
    <submittedName>
        <fullName evidence="1">Murein hydrolase transporter LrgB</fullName>
    </submittedName>
</protein>
<organism evidence="1 2">
    <name type="scientific">Bifidobacterium breve</name>
    <dbReference type="NCBI Taxonomy" id="1685"/>
    <lineage>
        <taxon>Bacteria</taxon>
        <taxon>Bacillati</taxon>
        <taxon>Actinomycetota</taxon>
        <taxon>Actinomycetes</taxon>
        <taxon>Bifidobacteriales</taxon>
        <taxon>Bifidobacteriaceae</taxon>
        <taxon>Bifidobacterium</taxon>
    </lineage>
</organism>
<gene>
    <name evidence="1" type="ORF">LIP63_10685</name>
</gene>
<feature type="non-terminal residue" evidence="1">
    <location>
        <position position="1"/>
    </location>
</feature>
<proteinExistence type="predicted"/>
<dbReference type="GO" id="GO:0016787">
    <property type="term" value="F:hydrolase activity"/>
    <property type="evidence" value="ECO:0007669"/>
    <property type="project" value="UniProtKB-KW"/>
</dbReference>
<keyword evidence="1" id="KW-0378">Hydrolase</keyword>
<evidence type="ECO:0000313" key="1">
    <source>
        <dbReference type="EMBL" id="MCB5645803.1"/>
    </source>
</evidence>
<feature type="non-terminal residue" evidence="1">
    <location>
        <position position="67"/>
    </location>
</feature>
<dbReference type="Proteomes" id="UP001198148">
    <property type="component" value="Unassembled WGS sequence"/>
</dbReference>
<evidence type="ECO:0000313" key="2">
    <source>
        <dbReference type="Proteomes" id="UP001198148"/>
    </source>
</evidence>
<reference evidence="1" key="1">
    <citation type="submission" date="2021-10" db="EMBL/GenBank/DDBJ databases">
        <title>Collection of gut derived symbiotic bacterial strains cultured from healthy donors.</title>
        <authorList>
            <person name="Lin H."/>
            <person name="Littmann E."/>
            <person name="Claire K."/>
            <person name="Pamer E."/>
        </authorList>
    </citation>
    <scope>NUCLEOTIDE SEQUENCE</scope>
    <source>
        <strain evidence="1">MSK.23.105</strain>
    </source>
</reference>